<sequence>MKSKKPVSNTGVGAITVPMKPIDPNAGDNLNFESISLENLIFIDSDLLLDDKIEMSTLPQNERIITMPYTNQLDTPQSITIKDSYKKITGWKAEFSDSIQNSDTISGSISFKIKYLIFEGGGGKQYEYKTVRTSTYSKSINEIKEETFDISMPFNIPPKQKVEIKTGYRNSNATRKFSGSVVFEADVKIKFGNEWVFVEKSKKLSSILSTELRSFNLNGYYSDIEFKEIPVEILLIEKY</sequence>
<dbReference type="EMBL" id="JAOVZV010000001">
    <property type="protein sequence ID" value="MCX8531133.1"/>
    <property type="molecule type" value="Genomic_DNA"/>
</dbReference>
<dbReference type="Proteomes" id="UP001070176">
    <property type="component" value="Unassembled WGS sequence"/>
</dbReference>
<dbReference type="RefSeq" id="WP_267279787.1">
    <property type="nucleotide sequence ID" value="NZ_JAOVZV010000001.1"/>
</dbReference>
<gene>
    <name evidence="1" type="ORF">OEA66_02060</name>
</gene>
<proteinExistence type="predicted"/>
<keyword evidence="2" id="KW-1185">Reference proteome</keyword>
<accession>A0ABT3XYZ8</accession>
<reference evidence="1" key="1">
    <citation type="submission" date="2022-10" db="EMBL/GenBank/DDBJ databases">
        <title>Chryseobacterium sp. nov., a novel bacterial species.</title>
        <authorList>
            <person name="Cao Y."/>
        </authorList>
    </citation>
    <scope>NUCLEOTIDE SEQUENCE</scope>
    <source>
        <strain evidence="1">KC 927</strain>
    </source>
</reference>
<organism evidence="1 2">
    <name type="scientific">Chryseobacterium luquanense</name>
    <dbReference type="NCBI Taxonomy" id="2983766"/>
    <lineage>
        <taxon>Bacteria</taxon>
        <taxon>Pseudomonadati</taxon>
        <taxon>Bacteroidota</taxon>
        <taxon>Flavobacteriia</taxon>
        <taxon>Flavobacteriales</taxon>
        <taxon>Weeksellaceae</taxon>
        <taxon>Chryseobacterium group</taxon>
        <taxon>Chryseobacterium</taxon>
    </lineage>
</organism>
<comment type="caution">
    <text evidence="1">The sequence shown here is derived from an EMBL/GenBank/DDBJ whole genome shotgun (WGS) entry which is preliminary data.</text>
</comment>
<evidence type="ECO:0008006" key="3">
    <source>
        <dbReference type="Google" id="ProtNLM"/>
    </source>
</evidence>
<dbReference type="SUPFAM" id="SSF56973">
    <property type="entry name" value="Aerolisin/ETX pore-forming domain"/>
    <property type="match status" value="1"/>
</dbReference>
<name>A0ABT3XYZ8_9FLAO</name>
<dbReference type="Gene3D" id="2.170.15.10">
    <property type="entry name" value="Proaerolysin, chain A, domain 3"/>
    <property type="match status" value="1"/>
</dbReference>
<protein>
    <recommendedName>
        <fullName evidence="3">Insecticidal crystal toxin domain-containing protein</fullName>
    </recommendedName>
</protein>
<evidence type="ECO:0000313" key="1">
    <source>
        <dbReference type="EMBL" id="MCX8531133.1"/>
    </source>
</evidence>
<evidence type="ECO:0000313" key="2">
    <source>
        <dbReference type="Proteomes" id="UP001070176"/>
    </source>
</evidence>